<sequence length="816" mass="91488">MEKPPNTDILGWYVNKLYKKALDQCLQQSTAVPAQGQVNRGQGQGHSDNFAKSPVCNSMLNGDLSTCTRTIQKDDTYQSRKGQGQKSNFQSHDSRSTHEEVKQPKLIENQNKLSTSQEMCLKQPQSSRMVHENTILSEKRYTVNKNSASYVRESDMTGNYSTGRQHMNETENYYVESSKLERDTVSNLKSNIGFYRHYDSYSHQNLLCSRHKYNESKLSQVVTHDLSYWGRRSQPPIFKETENMRNGRCEMPKYDIQTLKPNGTDLSWFRHSVQPQQTNIHVPISQSSLNKDDHFRCRQHSPNTDRRMINLVVPLHPSVNIERESNNLITCQHSDSVNKGKWLSQSSCSHQHPAKIDSKGSESTSPHQHSVDTNAQFQPSSISNDRLATKTSIDYKKTPTFKSSIFFSLKSNHHNSDQSLLSEQSCIITEHCGNRVEQKSPVVVESTSHSVQPQSHNTCDVHPCNDILEPCEQLKLVKECSSHSPKAVPDQANTENTSTEYLQSIEKEGTNITLDPDESERLKTASGILATPSTSAALEDLVNRLPTSSHKDPSASEIEPENSVAVVPLTDGNLKLHHIRILSGSSPSQNNGADSDSGESCKSGIVIKSGHSNQKRKRSLSLDKKGNKRQSSGATKNRINNPTNTGRTVKGNKKLTNVPGKNSQNKKTDKNSKFKRREKRVADTRYPLRRSCQGNSANVAKSIVDESKTTVKKKKDKNALRTFDKSNKKPHSGMSEHLKQCIGREISILKAHEDQAMSINSDSVCHSIDSKRLSSLAFLDLKDLAQVPEPCKSLENQSVYMSKKHVGGVWNSIVKK</sequence>
<feature type="compositionally biased region" description="Polar residues" evidence="1">
    <location>
        <begin position="361"/>
        <end position="385"/>
    </location>
</feature>
<evidence type="ECO:0000313" key="2">
    <source>
        <dbReference type="EMBL" id="OWF39819.1"/>
    </source>
</evidence>
<feature type="region of interest" description="Disordered" evidence="1">
    <location>
        <begin position="582"/>
        <end position="679"/>
    </location>
</feature>
<reference evidence="2 3" key="1">
    <citation type="journal article" date="2017" name="Nat. Ecol. Evol.">
        <title>Scallop genome provides insights into evolution of bilaterian karyotype and development.</title>
        <authorList>
            <person name="Wang S."/>
            <person name="Zhang J."/>
            <person name="Jiao W."/>
            <person name="Li J."/>
            <person name="Xun X."/>
            <person name="Sun Y."/>
            <person name="Guo X."/>
            <person name="Huan P."/>
            <person name="Dong B."/>
            <person name="Zhang L."/>
            <person name="Hu X."/>
            <person name="Sun X."/>
            <person name="Wang J."/>
            <person name="Zhao C."/>
            <person name="Wang Y."/>
            <person name="Wang D."/>
            <person name="Huang X."/>
            <person name="Wang R."/>
            <person name="Lv J."/>
            <person name="Li Y."/>
            <person name="Zhang Z."/>
            <person name="Liu B."/>
            <person name="Lu W."/>
            <person name="Hui Y."/>
            <person name="Liang J."/>
            <person name="Zhou Z."/>
            <person name="Hou R."/>
            <person name="Li X."/>
            <person name="Liu Y."/>
            <person name="Li H."/>
            <person name="Ning X."/>
            <person name="Lin Y."/>
            <person name="Zhao L."/>
            <person name="Xing Q."/>
            <person name="Dou J."/>
            <person name="Li Y."/>
            <person name="Mao J."/>
            <person name="Guo H."/>
            <person name="Dou H."/>
            <person name="Li T."/>
            <person name="Mu C."/>
            <person name="Jiang W."/>
            <person name="Fu Q."/>
            <person name="Fu X."/>
            <person name="Miao Y."/>
            <person name="Liu J."/>
            <person name="Yu Q."/>
            <person name="Li R."/>
            <person name="Liao H."/>
            <person name="Li X."/>
            <person name="Kong Y."/>
            <person name="Jiang Z."/>
            <person name="Chourrout D."/>
            <person name="Li R."/>
            <person name="Bao Z."/>
        </authorList>
    </citation>
    <scope>NUCLEOTIDE SEQUENCE [LARGE SCALE GENOMIC DNA]</scope>
    <source>
        <strain evidence="2 3">PY_sf001</strain>
    </source>
</reference>
<feature type="region of interest" description="Disordered" evidence="1">
    <location>
        <begin position="74"/>
        <end position="108"/>
    </location>
</feature>
<feature type="compositionally biased region" description="Polar residues" evidence="1">
    <location>
        <begin position="583"/>
        <end position="600"/>
    </location>
</feature>
<dbReference type="Proteomes" id="UP000242188">
    <property type="component" value="Unassembled WGS sequence"/>
</dbReference>
<dbReference type="AlphaFoldDB" id="A0A210PTJ3"/>
<accession>A0A210PTJ3</accession>
<organism evidence="2 3">
    <name type="scientific">Mizuhopecten yessoensis</name>
    <name type="common">Japanese scallop</name>
    <name type="synonym">Patinopecten yessoensis</name>
    <dbReference type="NCBI Taxonomy" id="6573"/>
    <lineage>
        <taxon>Eukaryota</taxon>
        <taxon>Metazoa</taxon>
        <taxon>Spiralia</taxon>
        <taxon>Lophotrochozoa</taxon>
        <taxon>Mollusca</taxon>
        <taxon>Bivalvia</taxon>
        <taxon>Autobranchia</taxon>
        <taxon>Pteriomorphia</taxon>
        <taxon>Pectinida</taxon>
        <taxon>Pectinoidea</taxon>
        <taxon>Pectinidae</taxon>
        <taxon>Mizuhopecten</taxon>
    </lineage>
</organism>
<feature type="compositionally biased region" description="Basic and acidic residues" evidence="1">
    <location>
        <begin position="92"/>
        <end position="105"/>
    </location>
</feature>
<keyword evidence="3" id="KW-1185">Reference proteome</keyword>
<evidence type="ECO:0000313" key="3">
    <source>
        <dbReference type="Proteomes" id="UP000242188"/>
    </source>
</evidence>
<proteinExistence type="predicted"/>
<gene>
    <name evidence="2" type="ORF">KP79_PYT20119</name>
</gene>
<evidence type="ECO:0000256" key="1">
    <source>
        <dbReference type="SAM" id="MobiDB-lite"/>
    </source>
</evidence>
<dbReference type="EMBL" id="NEDP02005507">
    <property type="protein sequence ID" value="OWF39819.1"/>
    <property type="molecule type" value="Genomic_DNA"/>
</dbReference>
<feature type="compositionally biased region" description="Polar residues" evidence="1">
    <location>
        <begin position="79"/>
        <end position="91"/>
    </location>
</feature>
<dbReference type="OrthoDB" id="10633810at2759"/>
<feature type="compositionally biased region" description="Polar residues" evidence="1">
    <location>
        <begin position="629"/>
        <end position="647"/>
    </location>
</feature>
<feature type="region of interest" description="Disordered" evidence="1">
    <location>
        <begin position="342"/>
        <end position="385"/>
    </location>
</feature>
<comment type="caution">
    <text evidence="2">The sequence shown here is derived from an EMBL/GenBank/DDBJ whole genome shotgun (WGS) entry which is preliminary data.</text>
</comment>
<name>A0A210PTJ3_MIZYE</name>
<protein>
    <submittedName>
        <fullName evidence="2">Uncharacterized protein</fullName>
    </submittedName>
</protein>